<dbReference type="OrthoDB" id="446070at2759"/>
<evidence type="ECO:0000259" key="1">
    <source>
        <dbReference type="PROSITE" id="PS50893"/>
    </source>
</evidence>
<gene>
    <name evidence="2" type="ORF">PPENT_87.1.T0980008</name>
</gene>
<evidence type="ECO:0000313" key="2">
    <source>
        <dbReference type="EMBL" id="CAD8190973.1"/>
    </source>
</evidence>
<dbReference type="GO" id="GO:0022857">
    <property type="term" value="F:transmembrane transporter activity"/>
    <property type="evidence" value="ECO:0007669"/>
    <property type="project" value="TreeGrafter"/>
</dbReference>
<protein>
    <recommendedName>
        <fullName evidence="1">ABC transporter domain-containing protein</fullName>
    </recommendedName>
</protein>
<feature type="domain" description="ABC transporter" evidence="1">
    <location>
        <begin position="24"/>
        <end position="275"/>
    </location>
</feature>
<accession>A0A8S1WMM5</accession>
<dbReference type="GO" id="GO:0005886">
    <property type="term" value="C:plasma membrane"/>
    <property type="evidence" value="ECO:0007669"/>
    <property type="project" value="TreeGrafter"/>
</dbReference>
<dbReference type="GO" id="GO:0005524">
    <property type="term" value="F:ATP binding"/>
    <property type="evidence" value="ECO:0007669"/>
    <property type="project" value="InterPro"/>
</dbReference>
<reference evidence="2" key="1">
    <citation type="submission" date="2021-01" db="EMBL/GenBank/DDBJ databases">
        <authorList>
            <consortium name="Genoscope - CEA"/>
            <person name="William W."/>
        </authorList>
    </citation>
    <scope>NUCLEOTIDE SEQUENCE</scope>
</reference>
<sequence>MMDQVRNIYNLPPKELGPQDENVIECQDVSKEFNLVGRDGKIYALKEIKLKQLYEFYPIKRGEFVIIRVSSGGGKKTFQIKQEQYIHLLVAQQEVKKFPKDSYLSELRLTTIGFVFQKFNLIATMTEYENVELPMSSSQIKKQKKKSQTTAKKCQFTGQNGSFTVITQLSGDEQYRVAIARSLANSPQILLFDKPKGDQDSKSTVEDMDTLLKLNNFGYDESNHIPCTMVIVTHNPDFECYAHRIIYIKDDKIEKMRENHHQDMNNICTILTVRTDCYKNQFMVEINRILINLQ</sequence>
<dbReference type="Proteomes" id="UP000689195">
    <property type="component" value="Unassembled WGS sequence"/>
</dbReference>
<evidence type="ECO:0000313" key="3">
    <source>
        <dbReference type="Proteomes" id="UP000689195"/>
    </source>
</evidence>
<keyword evidence="3" id="KW-1185">Reference proteome</keyword>
<dbReference type="EMBL" id="CAJJDO010000098">
    <property type="protein sequence ID" value="CAD8190973.1"/>
    <property type="molecule type" value="Genomic_DNA"/>
</dbReference>
<dbReference type="PANTHER" id="PTHR24220:SF86">
    <property type="entry name" value="ABC TRANSPORTER ABCH.1"/>
    <property type="match status" value="1"/>
</dbReference>
<dbReference type="InterPro" id="IPR003439">
    <property type="entry name" value="ABC_transporter-like_ATP-bd"/>
</dbReference>
<proteinExistence type="predicted"/>
<dbReference type="GO" id="GO:0016887">
    <property type="term" value="F:ATP hydrolysis activity"/>
    <property type="evidence" value="ECO:0007669"/>
    <property type="project" value="InterPro"/>
</dbReference>
<organism evidence="2 3">
    <name type="scientific">Paramecium pentaurelia</name>
    <dbReference type="NCBI Taxonomy" id="43138"/>
    <lineage>
        <taxon>Eukaryota</taxon>
        <taxon>Sar</taxon>
        <taxon>Alveolata</taxon>
        <taxon>Ciliophora</taxon>
        <taxon>Intramacronucleata</taxon>
        <taxon>Oligohymenophorea</taxon>
        <taxon>Peniculida</taxon>
        <taxon>Parameciidae</taxon>
        <taxon>Paramecium</taxon>
    </lineage>
</organism>
<comment type="caution">
    <text evidence="2">The sequence shown here is derived from an EMBL/GenBank/DDBJ whole genome shotgun (WGS) entry which is preliminary data.</text>
</comment>
<dbReference type="PANTHER" id="PTHR24220">
    <property type="entry name" value="IMPORT ATP-BINDING PROTEIN"/>
    <property type="match status" value="1"/>
</dbReference>
<dbReference type="InterPro" id="IPR015854">
    <property type="entry name" value="ABC_transpr_LolD-like"/>
</dbReference>
<dbReference type="Pfam" id="PF00005">
    <property type="entry name" value="ABC_tran"/>
    <property type="match status" value="1"/>
</dbReference>
<dbReference type="AlphaFoldDB" id="A0A8S1WMM5"/>
<dbReference type="PROSITE" id="PS50893">
    <property type="entry name" value="ABC_TRANSPORTER_2"/>
    <property type="match status" value="1"/>
</dbReference>
<name>A0A8S1WMM5_9CILI</name>